<feature type="compositionally biased region" description="Basic and acidic residues" evidence="1">
    <location>
        <begin position="1"/>
        <end position="16"/>
    </location>
</feature>
<keyword evidence="2" id="KW-0689">Ribosomal protein</keyword>
<evidence type="ECO:0000313" key="2">
    <source>
        <dbReference type="EMBL" id="MPA45208.1"/>
    </source>
</evidence>
<dbReference type="GO" id="GO:0005840">
    <property type="term" value="C:ribosome"/>
    <property type="evidence" value="ECO:0007669"/>
    <property type="project" value="UniProtKB-KW"/>
</dbReference>
<keyword evidence="2" id="KW-0687">Ribonucleoprotein</keyword>
<dbReference type="AlphaFoldDB" id="A0A5B6ZNJ6"/>
<gene>
    <name evidence="2" type="ORF">Din_014649</name>
</gene>
<accession>A0A5B6ZNJ6</accession>
<feature type="region of interest" description="Disordered" evidence="1">
    <location>
        <begin position="1"/>
        <end position="25"/>
    </location>
</feature>
<dbReference type="EMBL" id="GHES01014649">
    <property type="protein sequence ID" value="MPA45208.1"/>
    <property type="molecule type" value="Transcribed_RNA"/>
</dbReference>
<dbReference type="GO" id="GO:0019843">
    <property type="term" value="F:rRNA binding"/>
    <property type="evidence" value="ECO:0007669"/>
    <property type="project" value="InterPro"/>
</dbReference>
<protein>
    <submittedName>
        <fullName evidence="2">Putative 60S ribosomal protein L9-1-like</fullName>
    </submittedName>
</protein>
<organism evidence="2">
    <name type="scientific">Davidia involucrata</name>
    <name type="common">Dove tree</name>
    <dbReference type="NCBI Taxonomy" id="16924"/>
    <lineage>
        <taxon>Eukaryota</taxon>
        <taxon>Viridiplantae</taxon>
        <taxon>Streptophyta</taxon>
        <taxon>Embryophyta</taxon>
        <taxon>Tracheophyta</taxon>
        <taxon>Spermatophyta</taxon>
        <taxon>Magnoliopsida</taxon>
        <taxon>eudicotyledons</taxon>
        <taxon>Gunneridae</taxon>
        <taxon>Pentapetalae</taxon>
        <taxon>asterids</taxon>
        <taxon>Cornales</taxon>
        <taxon>Nyssaceae</taxon>
        <taxon>Davidia</taxon>
    </lineage>
</organism>
<name>A0A5B6ZNJ6_DAVIN</name>
<evidence type="ECO:0000256" key="1">
    <source>
        <dbReference type="SAM" id="MobiDB-lite"/>
    </source>
</evidence>
<dbReference type="InterPro" id="IPR036789">
    <property type="entry name" value="Ribosomal_uL6-like_a/b-dom_sf"/>
</dbReference>
<dbReference type="Gene3D" id="3.90.930.12">
    <property type="entry name" value="Ribosomal protein L6, alpha-beta domain"/>
    <property type="match status" value="1"/>
</dbReference>
<dbReference type="GO" id="GO:0003735">
    <property type="term" value="F:structural constituent of ribosome"/>
    <property type="evidence" value="ECO:0007669"/>
    <property type="project" value="InterPro"/>
</dbReference>
<reference evidence="2" key="1">
    <citation type="submission" date="2019-08" db="EMBL/GenBank/DDBJ databases">
        <title>Reference gene set and small RNA set construction with multiple tissues from Davidia involucrata Baill.</title>
        <authorList>
            <person name="Yang H."/>
            <person name="Zhou C."/>
            <person name="Li G."/>
            <person name="Wang J."/>
            <person name="Gao P."/>
            <person name="Wang M."/>
            <person name="Wang R."/>
            <person name="Zhao Y."/>
        </authorList>
    </citation>
    <scope>NUCLEOTIDE SEQUENCE</scope>
    <source>
        <tissue evidence="2">Mixed with DoveR01_LX</tissue>
    </source>
</reference>
<sequence length="103" mass="11684">MLERKSRASIRHEGKVNKGCTTMPPGHLRMTCTRVQVARNQDIFKATRKKKLKIDAWFSSRKITAIIRTALSHVKNLMPASPTTITTGCDSSTLIFPYQRCHL</sequence>
<proteinExistence type="predicted"/>
<dbReference type="GO" id="GO:0006412">
    <property type="term" value="P:translation"/>
    <property type="evidence" value="ECO:0007669"/>
    <property type="project" value="InterPro"/>
</dbReference>